<reference evidence="3" key="3">
    <citation type="submission" date="2015-06" db="UniProtKB">
        <authorList>
            <consortium name="EnsemblMetazoa"/>
        </authorList>
    </citation>
    <scope>IDENTIFICATION</scope>
</reference>
<keyword evidence="1" id="KW-0732">Signal</keyword>
<dbReference type="EMBL" id="AMQM01002067">
    <property type="status" value="NOT_ANNOTATED_CDS"/>
    <property type="molecule type" value="Genomic_DNA"/>
</dbReference>
<dbReference type="RefSeq" id="XP_009030301.1">
    <property type="nucleotide sequence ID" value="XM_009032053.1"/>
</dbReference>
<dbReference type="EnsemblMetazoa" id="HelroT165485">
    <property type="protein sequence ID" value="HelroP165485"/>
    <property type="gene ID" value="HelroG165485"/>
</dbReference>
<evidence type="ECO:0000313" key="2">
    <source>
        <dbReference type="EMBL" id="ESN91449.1"/>
    </source>
</evidence>
<dbReference type="Proteomes" id="UP000015101">
    <property type="component" value="Unassembled WGS sequence"/>
</dbReference>
<dbReference type="HOGENOM" id="CLU_1215936_0_0_1"/>
<dbReference type="InParanoid" id="T1EWW1"/>
<keyword evidence="4" id="KW-1185">Reference proteome</keyword>
<proteinExistence type="predicted"/>
<feature type="chain" id="PRO_5010980136" evidence="1">
    <location>
        <begin position="17"/>
        <end position="228"/>
    </location>
</feature>
<dbReference type="KEGG" id="hro:HELRODRAFT_165485"/>
<evidence type="ECO:0000256" key="1">
    <source>
        <dbReference type="SAM" id="SignalP"/>
    </source>
</evidence>
<feature type="signal peptide" evidence="1">
    <location>
        <begin position="1"/>
        <end position="16"/>
    </location>
</feature>
<dbReference type="CTD" id="20201061"/>
<reference evidence="4" key="1">
    <citation type="submission" date="2012-12" db="EMBL/GenBank/DDBJ databases">
        <authorList>
            <person name="Hellsten U."/>
            <person name="Grimwood J."/>
            <person name="Chapman J.A."/>
            <person name="Shapiro H."/>
            <person name="Aerts A."/>
            <person name="Otillar R.P."/>
            <person name="Terry A.Y."/>
            <person name="Boore J.L."/>
            <person name="Simakov O."/>
            <person name="Marletaz F."/>
            <person name="Cho S.-J."/>
            <person name="Edsinger-Gonzales E."/>
            <person name="Havlak P."/>
            <person name="Kuo D.-H."/>
            <person name="Larsson T."/>
            <person name="Lv J."/>
            <person name="Arendt D."/>
            <person name="Savage R."/>
            <person name="Osoegawa K."/>
            <person name="de Jong P."/>
            <person name="Lindberg D.R."/>
            <person name="Seaver E.C."/>
            <person name="Weisblat D.A."/>
            <person name="Putnam N.H."/>
            <person name="Grigoriev I.V."/>
            <person name="Rokhsar D.S."/>
        </authorList>
    </citation>
    <scope>NUCLEOTIDE SEQUENCE</scope>
</reference>
<evidence type="ECO:0000313" key="4">
    <source>
        <dbReference type="Proteomes" id="UP000015101"/>
    </source>
</evidence>
<evidence type="ECO:0000313" key="3">
    <source>
        <dbReference type="EnsemblMetazoa" id="HelroP165485"/>
    </source>
</evidence>
<dbReference type="AlphaFoldDB" id="T1EWW1"/>
<gene>
    <name evidence="3" type="primary">20201061</name>
    <name evidence="2" type="ORF">HELRODRAFT_165485</name>
</gene>
<accession>T1EWW1</accession>
<dbReference type="GeneID" id="20201061"/>
<reference evidence="2 4" key="2">
    <citation type="journal article" date="2013" name="Nature">
        <title>Insights into bilaterian evolution from three spiralian genomes.</title>
        <authorList>
            <person name="Simakov O."/>
            <person name="Marletaz F."/>
            <person name="Cho S.J."/>
            <person name="Edsinger-Gonzales E."/>
            <person name="Havlak P."/>
            <person name="Hellsten U."/>
            <person name="Kuo D.H."/>
            <person name="Larsson T."/>
            <person name="Lv J."/>
            <person name="Arendt D."/>
            <person name="Savage R."/>
            <person name="Osoegawa K."/>
            <person name="de Jong P."/>
            <person name="Grimwood J."/>
            <person name="Chapman J.A."/>
            <person name="Shapiro H."/>
            <person name="Aerts A."/>
            <person name="Otillar R.P."/>
            <person name="Terry A.Y."/>
            <person name="Boore J.L."/>
            <person name="Grigoriev I.V."/>
            <person name="Lindberg D.R."/>
            <person name="Seaver E.C."/>
            <person name="Weisblat D.A."/>
            <person name="Putnam N.H."/>
            <person name="Rokhsar D.S."/>
        </authorList>
    </citation>
    <scope>NUCLEOTIDE SEQUENCE</scope>
</reference>
<sequence length="228" mass="25919">MALLLTLIPFVRLGEHGNNGGTQGRRGFGFSRRCYVSHVVFKPGFFAMSTFRSNASLLFLRVNSNVQPKFDIPLWPFFGPNSQMLQHRSFYIAKISMFDVFSNDLLRMGIHMNPLTTHSAHSERDLSAYDVGRWTWSPTTKHYKCMSDDIVAESSTSSKIRQQVIVRNFQNVEKHSKCFMIVVGVCHLVCGVSCLVVKSELQSRLKNSFHSYEVIFIIIASRSSQGQL</sequence>
<protein>
    <submittedName>
        <fullName evidence="2 3">Uncharacterized protein</fullName>
    </submittedName>
</protein>
<name>T1EWW1_HELRO</name>
<dbReference type="EMBL" id="KB097700">
    <property type="protein sequence ID" value="ESN91449.1"/>
    <property type="molecule type" value="Genomic_DNA"/>
</dbReference>
<organism evidence="3 4">
    <name type="scientific">Helobdella robusta</name>
    <name type="common">Californian leech</name>
    <dbReference type="NCBI Taxonomy" id="6412"/>
    <lineage>
        <taxon>Eukaryota</taxon>
        <taxon>Metazoa</taxon>
        <taxon>Spiralia</taxon>
        <taxon>Lophotrochozoa</taxon>
        <taxon>Annelida</taxon>
        <taxon>Clitellata</taxon>
        <taxon>Hirudinea</taxon>
        <taxon>Rhynchobdellida</taxon>
        <taxon>Glossiphoniidae</taxon>
        <taxon>Helobdella</taxon>
    </lineage>
</organism>